<dbReference type="PROSITE" id="PS51755">
    <property type="entry name" value="OMPR_PHOB"/>
    <property type="match status" value="1"/>
</dbReference>
<dbReference type="InterPro" id="IPR039420">
    <property type="entry name" value="WalR-like"/>
</dbReference>
<feature type="modified residue" description="4-aspartylphosphate" evidence="4">
    <location>
        <position position="57"/>
    </location>
</feature>
<protein>
    <submittedName>
        <fullName evidence="8">Two component transcriptional regulator MtrA</fullName>
    </submittedName>
</protein>
<evidence type="ECO:0000313" key="9">
    <source>
        <dbReference type="Proteomes" id="UP000032668"/>
    </source>
</evidence>
<evidence type="ECO:0000259" key="7">
    <source>
        <dbReference type="PROSITE" id="PS51755"/>
    </source>
</evidence>
<dbReference type="PANTHER" id="PTHR48111">
    <property type="entry name" value="REGULATOR OF RPOS"/>
    <property type="match status" value="1"/>
</dbReference>
<dbReference type="InterPro" id="IPR016032">
    <property type="entry name" value="Sig_transdc_resp-reg_C-effctor"/>
</dbReference>
<feature type="domain" description="OmpR/PhoB-type" evidence="7">
    <location>
        <begin position="130"/>
        <end position="228"/>
    </location>
</feature>
<keyword evidence="1 4" id="KW-0597">Phosphoprotein</keyword>
<evidence type="ECO:0000256" key="1">
    <source>
        <dbReference type="ARBA" id="ARBA00022553"/>
    </source>
</evidence>
<comment type="caution">
    <text evidence="8">The sequence shown here is derived from an EMBL/GenBank/DDBJ whole genome shotgun (WGS) entry which is preliminary data.</text>
</comment>
<evidence type="ECO:0000256" key="5">
    <source>
        <dbReference type="PROSITE-ProRule" id="PRU01091"/>
    </source>
</evidence>
<dbReference type="STRING" id="1120923.SAMN02746095_03819"/>
<feature type="domain" description="Response regulatory" evidence="6">
    <location>
        <begin position="6"/>
        <end position="122"/>
    </location>
</feature>
<proteinExistence type="predicted"/>
<dbReference type="PROSITE" id="PS50110">
    <property type="entry name" value="RESPONSE_REGULATORY"/>
    <property type="match status" value="1"/>
</dbReference>
<dbReference type="Gene3D" id="6.10.250.690">
    <property type="match status" value="1"/>
</dbReference>
<dbReference type="PANTHER" id="PTHR48111:SF40">
    <property type="entry name" value="PHOSPHATE REGULON TRANSCRIPTIONAL REGULATORY PROTEIN PHOB"/>
    <property type="match status" value="1"/>
</dbReference>
<dbReference type="InterPro" id="IPR036388">
    <property type="entry name" value="WH-like_DNA-bd_sf"/>
</dbReference>
<dbReference type="Gene3D" id="3.40.50.2300">
    <property type="match status" value="1"/>
</dbReference>
<sequence>MAGSRPVLVVDDDEALRGALVEQLQVNGEFVPHEAASLADAEIKLSNGVRYDALLLDVGLPDGDGRDFCRKLRERGIKMPIIMLTGSNEEEDVVRGLDSGANDYLAKPFRLNELLARLRAHLRSFENSEDAEIKLGPYRFRPAARQLLDEQGGKIRLTDKEASILKYLYRAGQAVPRQTLLEVVWGYNQGVSTHTLETHVYRLRQKIEHDPQNARILVTDAGGYRLNP</sequence>
<dbReference type="CDD" id="cd00383">
    <property type="entry name" value="trans_reg_C"/>
    <property type="match status" value="1"/>
</dbReference>
<dbReference type="SUPFAM" id="SSF46894">
    <property type="entry name" value="C-terminal effector domain of the bipartite response regulators"/>
    <property type="match status" value="1"/>
</dbReference>
<gene>
    <name evidence="8" type="ORF">Aam_129_006</name>
</gene>
<dbReference type="GO" id="GO:0000976">
    <property type="term" value="F:transcription cis-regulatory region binding"/>
    <property type="evidence" value="ECO:0007669"/>
    <property type="project" value="TreeGrafter"/>
</dbReference>
<dbReference type="Pfam" id="PF00072">
    <property type="entry name" value="Response_reg"/>
    <property type="match status" value="1"/>
</dbReference>
<keyword evidence="3 5" id="KW-0238">DNA-binding</keyword>
<dbReference type="SMART" id="SM00862">
    <property type="entry name" value="Trans_reg_C"/>
    <property type="match status" value="1"/>
</dbReference>
<dbReference type="GO" id="GO:0000156">
    <property type="term" value="F:phosphorelay response regulator activity"/>
    <property type="evidence" value="ECO:0007669"/>
    <property type="project" value="TreeGrafter"/>
</dbReference>
<name>A0A0D6PKJ5_9PROT</name>
<dbReference type="OrthoDB" id="9802426at2"/>
<dbReference type="InterPro" id="IPR011006">
    <property type="entry name" value="CheY-like_superfamily"/>
</dbReference>
<dbReference type="GO" id="GO:0032993">
    <property type="term" value="C:protein-DNA complex"/>
    <property type="evidence" value="ECO:0007669"/>
    <property type="project" value="TreeGrafter"/>
</dbReference>
<feature type="DNA-binding region" description="OmpR/PhoB-type" evidence="5">
    <location>
        <begin position="130"/>
        <end position="228"/>
    </location>
</feature>
<dbReference type="EMBL" id="BANC01000127">
    <property type="protein sequence ID" value="GAN81966.1"/>
    <property type="molecule type" value="Genomic_DNA"/>
</dbReference>
<accession>A0A0D6PKJ5</accession>
<dbReference type="Pfam" id="PF00486">
    <property type="entry name" value="Trans_reg_C"/>
    <property type="match status" value="1"/>
</dbReference>
<reference evidence="8 9" key="1">
    <citation type="submission" date="2012-11" db="EMBL/GenBank/DDBJ databases">
        <title>Whole genome sequence of Acidocella aminolytica 101 = DSM 11237.</title>
        <authorList>
            <person name="Azuma Y."/>
            <person name="Higashiura N."/>
            <person name="Hirakawa H."/>
            <person name="Matsushita K."/>
        </authorList>
    </citation>
    <scope>NUCLEOTIDE SEQUENCE [LARGE SCALE GENOMIC DNA]</scope>
    <source>
        <strain evidence="9">101 / DSM 11237</strain>
    </source>
</reference>
<evidence type="ECO:0000313" key="8">
    <source>
        <dbReference type="EMBL" id="GAN81966.1"/>
    </source>
</evidence>
<dbReference type="SUPFAM" id="SSF52172">
    <property type="entry name" value="CheY-like"/>
    <property type="match status" value="1"/>
</dbReference>
<dbReference type="SMART" id="SM00448">
    <property type="entry name" value="REC"/>
    <property type="match status" value="1"/>
</dbReference>
<dbReference type="Gene3D" id="1.10.10.10">
    <property type="entry name" value="Winged helix-like DNA-binding domain superfamily/Winged helix DNA-binding domain"/>
    <property type="match status" value="1"/>
</dbReference>
<dbReference type="InterPro" id="IPR001789">
    <property type="entry name" value="Sig_transdc_resp-reg_receiver"/>
</dbReference>
<evidence type="ECO:0000259" key="6">
    <source>
        <dbReference type="PROSITE" id="PS50110"/>
    </source>
</evidence>
<evidence type="ECO:0000256" key="3">
    <source>
        <dbReference type="ARBA" id="ARBA00023125"/>
    </source>
</evidence>
<organism evidence="8 9">
    <name type="scientific">Acidocella aminolytica 101 = DSM 11237</name>
    <dbReference type="NCBI Taxonomy" id="1120923"/>
    <lineage>
        <taxon>Bacteria</taxon>
        <taxon>Pseudomonadati</taxon>
        <taxon>Pseudomonadota</taxon>
        <taxon>Alphaproteobacteria</taxon>
        <taxon>Acetobacterales</taxon>
        <taxon>Acidocellaceae</taxon>
        <taxon>Acidocella</taxon>
    </lineage>
</organism>
<evidence type="ECO:0000256" key="4">
    <source>
        <dbReference type="PROSITE-ProRule" id="PRU00169"/>
    </source>
</evidence>
<dbReference type="AlphaFoldDB" id="A0A0D6PKJ5"/>
<dbReference type="InterPro" id="IPR001867">
    <property type="entry name" value="OmpR/PhoB-type_DNA-bd"/>
</dbReference>
<dbReference type="GO" id="GO:0006355">
    <property type="term" value="P:regulation of DNA-templated transcription"/>
    <property type="evidence" value="ECO:0007669"/>
    <property type="project" value="InterPro"/>
</dbReference>
<dbReference type="Proteomes" id="UP000032668">
    <property type="component" value="Unassembled WGS sequence"/>
</dbReference>
<dbReference type="GO" id="GO:0005829">
    <property type="term" value="C:cytosol"/>
    <property type="evidence" value="ECO:0007669"/>
    <property type="project" value="TreeGrafter"/>
</dbReference>
<dbReference type="RefSeq" id="WP_048880350.1">
    <property type="nucleotide sequence ID" value="NZ_BANC01000127.1"/>
</dbReference>
<keyword evidence="2" id="KW-0902">Two-component regulatory system</keyword>
<evidence type="ECO:0000256" key="2">
    <source>
        <dbReference type="ARBA" id="ARBA00023012"/>
    </source>
</evidence>
<keyword evidence="9" id="KW-1185">Reference proteome</keyword>